<dbReference type="STRING" id="768671.ThimaDRAFT_2485"/>
<gene>
    <name evidence="2" type="ORF">ThimaDRAFT_2485</name>
</gene>
<dbReference type="InterPro" id="IPR045809">
    <property type="entry name" value="MobI"/>
</dbReference>
<dbReference type="EMBL" id="AFWV01000007">
    <property type="protein sequence ID" value="EGV18501.1"/>
    <property type="molecule type" value="Genomic_DNA"/>
</dbReference>
<dbReference type="AlphaFoldDB" id="F9UC33"/>
<feature type="region of interest" description="Disordered" evidence="1">
    <location>
        <begin position="1"/>
        <end position="98"/>
    </location>
</feature>
<accession>F9UC33</accession>
<feature type="compositionally biased region" description="Basic and acidic residues" evidence="1">
    <location>
        <begin position="10"/>
        <end position="32"/>
    </location>
</feature>
<proteinExistence type="predicted"/>
<evidence type="ECO:0000313" key="3">
    <source>
        <dbReference type="Proteomes" id="UP000005459"/>
    </source>
</evidence>
<evidence type="ECO:0000313" key="2">
    <source>
        <dbReference type="EMBL" id="EGV18501.1"/>
    </source>
</evidence>
<name>F9UC33_9GAMM</name>
<organism evidence="2 3">
    <name type="scientific">Thiocapsa marina 5811</name>
    <dbReference type="NCBI Taxonomy" id="768671"/>
    <lineage>
        <taxon>Bacteria</taxon>
        <taxon>Pseudomonadati</taxon>
        <taxon>Pseudomonadota</taxon>
        <taxon>Gammaproteobacteria</taxon>
        <taxon>Chromatiales</taxon>
        <taxon>Chromatiaceae</taxon>
        <taxon>Thiocapsa</taxon>
    </lineage>
</organism>
<protein>
    <submittedName>
        <fullName evidence="2">Uncharacterized protein</fullName>
    </submittedName>
</protein>
<keyword evidence="3" id="KW-1185">Reference proteome</keyword>
<dbReference type="Proteomes" id="UP000005459">
    <property type="component" value="Unassembled WGS sequence"/>
</dbReference>
<dbReference type="OrthoDB" id="5762830at2"/>
<dbReference type="eggNOG" id="ENOG502ZQ39">
    <property type="taxonomic scope" value="Bacteria"/>
</dbReference>
<reference evidence="2 3" key="1">
    <citation type="submission" date="2011-06" db="EMBL/GenBank/DDBJ databases">
        <title>The draft genome of Thiocapsa marina 5811.</title>
        <authorList>
            <consortium name="US DOE Joint Genome Institute (JGI-PGF)"/>
            <person name="Lucas S."/>
            <person name="Han J."/>
            <person name="Cheng J.-F."/>
            <person name="Goodwin L."/>
            <person name="Pitluck S."/>
            <person name="Peters L."/>
            <person name="Land M.L."/>
            <person name="Hauser L."/>
            <person name="Vogl K."/>
            <person name="Liu Z."/>
            <person name="Imhoff J."/>
            <person name="Thiel V."/>
            <person name="Frigaard N.-U."/>
            <person name="Bryant D."/>
            <person name="Woyke T.J."/>
        </authorList>
    </citation>
    <scope>NUCLEOTIDE SEQUENCE [LARGE SCALE GENOMIC DNA]</scope>
    <source>
        <strain evidence="2 3">5811</strain>
    </source>
</reference>
<evidence type="ECO:0000256" key="1">
    <source>
        <dbReference type="SAM" id="MobiDB-lite"/>
    </source>
</evidence>
<dbReference type="Pfam" id="PF19456">
    <property type="entry name" value="MobI"/>
    <property type="match status" value="1"/>
</dbReference>
<sequence length="253" mass="27659">MTREPNGNTNDEHAHVHSARGEYDAPTDRGATERPALTGSLPRQGRTAGLVSPKIRGCERQAGVPPAHRLKAAFRAGPPGVAGRDAEEEDAADADAAPNQVEEALDAWIARNLAALQERAEQGRSAFEQRLAEAGQGLPRSARGRIGVRVRPQRANRATPGAFSIEWVTYRHVHTASGVVYLSDYIRKGDGDRYPKSAFRGIARDWQRPLVEEAEQGFGAIRAAARQLAEVRTRFRAAAKRCRELGLDDEAER</sequence>